<dbReference type="EMBL" id="EQ974303">
    <property type="protein sequence ID" value="EEF30663.1"/>
    <property type="molecule type" value="Genomic_DNA"/>
</dbReference>
<dbReference type="KEGG" id="rcu:8267906"/>
<organism evidence="4 5">
    <name type="scientific">Ricinus communis</name>
    <name type="common">Castor bean</name>
    <dbReference type="NCBI Taxonomy" id="3988"/>
    <lineage>
        <taxon>Eukaryota</taxon>
        <taxon>Viridiplantae</taxon>
        <taxon>Streptophyta</taxon>
        <taxon>Embryophyta</taxon>
        <taxon>Tracheophyta</taxon>
        <taxon>Spermatophyta</taxon>
        <taxon>Magnoliopsida</taxon>
        <taxon>eudicotyledons</taxon>
        <taxon>Gunneridae</taxon>
        <taxon>Pentapetalae</taxon>
        <taxon>rosids</taxon>
        <taxon>fabids</taxon>
        <taxon>Malpighiales</taxon>
        <taxon>Euphorbiaceae</taxon>
        <taxon>Acalyphoideae</taxon>
        <taxon>Acalypheae</taxon>
        <taxon>Ricinus</taxon>
    </lineage>
</organism>
<feature type="transmembrane region" description="Helical" evidence="3">
    <location>
        <begin position="72"/>
        <end position="89"/>
    </location>
</feature>
<sequence>MAQPEEMLIPKLEEFLFLADSILLMIEKIALLGFIISRFPLQIILLAFIYVSVEITQRLFPPGESTLEHYGMFLWGRIPTFVVVLYSFGSSKNWGLLFSFLFVTRMVIYIIDYIEGGIIYEHFSSSSPNPTDLNEGQKLEKGKTEMKKEAKLIESEVDHEMENPFQSSNSIEESTMEEKVRDTMEEKDEEKDSINELTSNCGVYIAELYSQLYDDLQMEKRQLEMDLHKAIDEHKKACYSKKRVKKLARKSIEYCEKQLLKWDEEKEKLIAELKLATSENSVKNNQNDSEKQSEKQGKESDDDQTMELYKELEAVNKTLEYERSLWDEERDELSAKLSETSSNYQQICCSWSDAYNKLAEDRNNLVAKLFAVTSSAEYYKACWHDSEENWRKLREENTELSAKLFSATVQAEHFHNLVQEFEEKHQRLEGEKTDILANLSAAKATVEMYRSYMHNYPEI</sequence>
<dbReference type="InParanoid" id="B9T0H4"/>
<keyword evidence="3" id="KW-0812">Transmembrane</keyword>
<dbReference type="eggNOG" id="ENOG502T1JR">
    <property type="taxonomic scope" value="Eukaryota"/>
</dbReference>
<feature type="coiled-coil region" evidence="1">
    <location>
        <begin position="143"/>
        <end position="233"/>
    </location>
</feature>
<name>B9T0H4_RICCO</name>
<keyword evidence="1" id="KW-0175">Coiled coil</keyword>
<dbReference type="AlphaFoldDB" id="B9T0H4"/>
<feature type="coiled-coil region" evidence="1">
    <location>
        <begin position="411"/>
        <end position="438"/>
    </location>
</feature>
<accession>B9T0H4</accession>
<evidence type="ECO:0000313" key="4">
    <source>
        <dbReference type="EMBL" id="EEF30663.1"/>
    </source>
</evidence>
<feature type="transmembrane region" description="Helical" evidence="3">
    <location>
        <begin position="96"/>
        <end position="114"/>
    </location>
</feature>
<keyword evidence="3" id="KW-1133">Transmembrane helix</keyword>
<gene>
    <name evidence="4" type="ORF">RCOM_1113560</name>
</gene>
<feature type="compositionally biased region" description="Basic and acidic residues" evidence="2">
    <location>
        <begin position="288"/>
        <end position="299"/>
    </location>
</feature>
<dbReference type="OrthoDB" id="1752350at2759"/>
<keyword evidence="3" id="KW-0472">Membrane</keyword>
<dbReference type="Proteomes" id="UP000008311">
    <property type="component" value="Unassembled WGS sequence"/>
</dbReference>
<evidence type="ECO:0000256" key="2">
    <source>
        <dbReference type="SAM" id="MobiDB-lite"/>
    </source>
</evidence>
<feature type="region of interest" description="Disordered" evidence="2">
    <location>
        <begin position="280"/>
        <end position="304"/>
    </location>
</feature>
<protein>
    <submittedName>
        <fullName evidence="4">Uncharacterized protein</fullName>
    </submittedName>
</protein>
<evidence type="ECO:0000256" key="3">
    <source>
        <dbReference type="SAM" id="Phobius"/>
    </source>
</evidence>
<keyword evidence="5" id="KW-1185">Reference proteome</keyword>
<reference evidence="5" key="1">
    <citation type="journal article" date="2010" name="Nat. Biotechnol.">
        <title>Draft genome sequence of the oilseed species Ricinus communis.</title>
        <authorList>
            <person name="Chan A.P."/>
            <person name="Crabtree J."/>
            <person name="Zhao Q."/>
            <person name="Lorenzi H."/>
            <person name="Orvis J."/>
            <person name="Puiu D."/>
            <person name="Melake-Berhan A."/>
            <person name="Jones K.M."/>
            <person name="Redman J."/>
            <person name="Chen G."/>
            <person name="Cahoon E.B."/>
            <person name="Gedil M."/>
            <person name="Stanke M."/>
            <person name="Haas B.J."/>
            <person name="Wortman J.R."/>
            <person name="Fraser-Liggett C.M."/>
            <person name="Ravel J."/>
            <person name="Rabinowicz P.D."/>
        </authorList>
    </citation>
    <scope>NUCLEOTIDE SEQUENCE [LARGE SCALE GENOMIC DNA]</scope>
    <source>
        <strain evidence="5">cv. Hale</strain>
    </source>
</reference>
<proteinExistence type="predicted"/>
<evidence type="ECO:0000313" key="5">
    <source>
        <dbReference type="Proteomes" id="UP000008311"/>
    </source>
</evidence>
<evidence type="ECO:0000256" key="1">
    <source>
        <dbReference type="SAM" id="Coils"/>
    </source>
</evidence>